<evidence type="ECO:0000259" key="1">
    <source>
        <dbReference type="SMART" id="SM00047"/>
    </source>
</evidence>
<evidence type="ECO:0000313" key="2">
    <source>
        <dbReference type="EMBL" id="MFL0249349.1"/>
    </source>
</evidence>
<dbReference type="Proteomes" id="UP001623592">
    <property type="component" value="Unassembled WGS sequence"/>
</dbReference>
<accession>A0ABW8TA33</accession>
<dbReference type="Gene3D" id="1.10.530.10">
    <property type="match status" value="1"/>
</dbReference>
<reference evidence="2 3" key="1">
    <citation type="submission" date="2024-11" db="EMBL/GenBank/DDBJ databases">
        <authorList>
            <person name="Heng Y.C."/>
            <person name="Lim A.C.H."/>
            <person name="Lee J.K.Y."/>
            <person name="Kittelmann S."/>
        </authorList>
    </citation>
    <scope>NUCLEOTIDE SEQUENCE [LARGE SCALE GENOMIC DNA]</scope>
    <source>
        <strain evidence="2 3">WILCCON 0114</strain>
    </source>
</reference>
<proteinExistence type="predicted"/>
<name>A0ABW8TA33_9CLOT</name>
<organism evidence="2 3">
    <name type="scientific">Clostridium neuense</name>
    <dbReference type="NCBI Taxonomy" id="1728934"/>
    <lineage>
        <taxon>Bacteria</taxon>
        <taxon>Bacillati</taxon>
        <taxon>Bacillota</taxon>
        <taxon>Clostridia</taxon>
        <taxon>Eubacteriales</taxon>
        <taxon>Clostridiaceae</taxon>
        <taxon>Clostridium</taxon>
    </lineage>
</organism>
<dbReference type="Pfam" id="PF01832">
    <property type="entry name" value="Glucosaminidase"/>
    <property type="match status" value="1"/>
</dbReference>
<gene>
    <name evidence="2" type="ORF">ACJDT4_02865</name>
</gene>
<sequence length="726" mass="80529">MLIYKNSATYSKTNIVHKIIRTSLLIIITFFLITYNQKIYAATTSETSQSDNGQTVKITSVTTNNNVLTKGSTLNISAISNTDSDVQYNFFIYSDSQKKWTELFNGYSSPTPGNKTYTASVNSLSTGKYKIAVLAKKSGTTGVNNNSDLGNYDDCYYFDENVIPNVTINNSSTLSTNDDVNINVDASINGKIEYKVLTKKEGSSDWVYKTNGYSTPVDGSSPFNINLGKLSDPGNYSIGLYLKNLSDSNTDDYSDYYCLSQYINPPSSSVKIKDLQVDDLTLDQGTSIKVLANTDEKVQYRVFVNNTENNTYEDVSNGYSSPVDGNKYYTININKKFSYGKFKISVCVKKAGTQGVISSDNLGYYDDYSELERQVLPTINVQNTSLNLKEGDPLILNVSSPQLPKAQYRVFISSDSGVNWTDATNGYIAAVAGNIVYKLSINPPFKAGEYKILVLVKADGTDGMITDTGNLGKYDNYYYLTVDVQGSAPSSNIQYVQTNYNYTLQQVLDMEAKDSPMTQTSSGTWESASSDDILKYLDPSNYIYDDYGKYQFLRLNYCDGITADVLNSALKGKGLLENKGDVFLQAAKDNNISPIYLVCHALEETGNGTSQLATGITLNGKTVYNLFGIGAVDADPINAGAQRAYSEGWFSIDDAIKGGAKFVATFYINNSNYDQNTLYKMRWNPNTLWHQYATDVRWAFNEIYNLKSLYDLCPNAKLTFDIPVYK</sequence>
<evidence type="ECO:0000313" key="3">
    <source>
        <dbReference type="Proteomes" id="UP001623592"/>
    </source>
</evidence>
<dbReference type="EMBL" id="JBJIAA010000002">
    <property type="protein sequence ID" value="MFL0249349.1"/>
    <property type="molecule type" value="Genomic_DNA"/>
</dbReference>
<feature type="domain" description="Mannosyl-glycoprotein endo-beta-N-acetylglucosamidase-like" evidence="1">
    <location>
        <begin position="568"/>
        <end position="721"/>
    </location>
</feature>
<protein>
    <submittedName>
        <fullName evidence="2">Glucosaminidase domain-containing protein</fullName>
    </submittedName>
</protein>
<comment type="caution">
    <text evidence="2">The sequence shown here is derived from an EMBL/GenBank/DDBJ whole genome shotgun (WGS) entry which is preliminary data.</text>
</comment>
<dbReference type="SMART" id="SM00047">
    <property type="entry name" value="LYZ2"/>
    <property type="match status" value="1"/>
</dbReference>
<dbReference type="RefSeq" id="WP_406786019.1">
    <property type="nucleotide sequence ID" value="NZ_JBJIAA010000002.1"/>
</dbReference>
<keyword evidence="3" id="KW-1185">Reference proteome</keyword>
<dbReference type="InterPro" id="IPR002901">
    <property type="entry name" value="MGlyc_endo_b_GlcNAc-like_dom"/>
</dbReference>